<sequence length="181" mass="21055">MKKNDLKRHLSIYSIFKKRNTTINHAFASAISYYDDYDESLINKALKFLNQNPNNDLKCVYCNKKGETWDHLEALVNSGTFTGFGHELGNLVPCCKKCNSSKGRKNYVNYITGLKIEESEKENLISKLTDYKNTFIANKIDINSKEYNKLTQKYYAIKNEIFELMKQADIEAEIIRNKLKK</sequence>
<dbReference type="Proteomes" id="UP000191112">
    <property type="component" value="Unassembled WGS sequence"/>
</dbReference>
<keyword evidence="2" id="KW-0255">Endonuclease</keyword>
<keyword evidence="2" id="KW-0378">Hydrolase</keyword>
<gene>
    <name evidence="2" type="ORF">SAMN05660477_00373</name>
</gene>
<reference evidence="2 3" key="1">
    <citation type="submission" date="2017-02" db="EMBL/GenBank/DDBJ databases">
        <authorList>
            <person name="Peterson S.W."/>
        </authorList>
    </citation>
    <scope>NUCLEOTIDE SEQUENCE [LARGE SCALE GENOMIC DNA]</scope>
    <source>
        <strain evidence="2 3">DSM 22323</strain>
    </source>
</reference>
<dbReference type="RefSeq" id="WP_079665666.1">
    <property type="nucleotide sequence ID" value="NZ_FUYZ01000001.1"/>
</dbReference>
<keyword evidence="2" id="KW-0540">Nuclease</keyword>
<proteinExistence type="predicted"/>
<dbReference type="GO" id="GO:0003676">
    <property type="term" value="F:nucleic acid binding"/>
    <property type="evidence" value="ECO:0007669"/>
    <property type="project" value="InterPro"/>
</dbReference>
<dbReference type="GO" id="GO:0008270">
    <property type="term" value="F:zinc ion binding"/>
    <property type="evidence" value="ECO:0007669"/>
    <property type="project" value="InterPro"/>
</dbReference>
<evidence type="ECO:0000313" key="3">
    <source>
        <dbReference type="Proteomes" id="UP000191112"/>
    </source>
</evidence>
<dbReference type="Pfam" id="PF01844">
    <property type="entry name" value="HNH"/>
    <property type="match status" value="1"/>
</dbReference>
<organism evidence="2 3">
    <name type="scientific">Soonwooa buanensis</name>
    <dbReference type="NCBI Taxonomy" id="619805"/>
    <lineage>
        <taxon>Bacteria</taxon>
        <taxon>Pseudomonadati</taxon>
        <taxon>Bacteroidota</taxon>
        <taxon>Flavobacteriia</taxon>
        <taxon>Flavobacteriales</taxon>
        <taxon>Weeksellaceae</taxon>
        <taxon>Chryseobacterium group</taxon>
        <taxon>Soonwooa</taxon>
    </lineage>
</organism>
<evidence type="ECO:0000313" key="2">
    <source>
        <dbReference type="EMBL" id="SKB63293.1"/>
    </source>
</evidence>
<dbReference type="Gene3D" id="1.10.30.50">
    <property type="match status" value="1"/>
</dbReference>
<evidence type="ECO:0000259" key="1">
    <source>
        <dbReference type="Pfam" id="PF01844"/>
    </source>
</evidence>
<keyword evidence="3" id="KW-1185">Reference proteome</keyword>
<protein>
    <submittedName>
        <fullName evidence="2">HNH endonuclease</fullName>
    </submittedName>
</protein>
<accession>A0A1T5CVB8</accession>
<name>A0A1T5CVB8_9FLAO</name>
<dbReference type="STRING" id="619805.SAMN05660477_00373"/>
<dbReference type="OrthoDB" id="9816185at2"/>
<dbReference type="AlphaFoldDB" id="A0A1T5CVB8"/>
<dbReference type="InterPro" id="IPR003615">
    <property type="entry name" value="HNH_nuc"/>
</dbReference>
<dbReference type="EMBL" id="FUYZ01000001">
    <property type="protein sequence ID" value="SKB63293.1"/>
    <property type="molecule type" value="Genomic_DNA"/>
</dbReference>
<feature type="domain" description="HNH" evidence="1">
    <location>
        <begin position="59"/>
        <end position="104"/>
    </location>
</feature>
<dbReference type="InterPro" id="IPR002711">
    <property type="entry name" value="HNH"/>
</dbReference>
<dbReference type="GO" id="GO:0004519">
    <property type="term" value="F:endonuclease activity"/>
    <property type="evidence" value="ECO:0007669"/>
    <property type="project" value="UniProtKB-KW"/>
</dbReference>
<dbReference type="CDD" id="cd00085">
    <property type="entry name" value="HNHc"/>
    <property type="match status" value="1"/>
</dbReference>